<keyword evidence="12" id="KW-1185">Reference proteome</keyword>
<proteinExistence type="inferred from homology"/>
<dbReference type="InterPro" id="IPR008278">
    <property type="entry name" value="4-PPantetheinyl_Trfase_dom"/>
</dbReference>
<accession>A0A1B0DIE0</accession>
<feature type="domain" description="4'-phosphopantetheinyl transferase" evidence="9">
    <location>
        <begin position="121"/>
        <end position="238"/>
    </location>
</feature>
<evidence type="ECO:0000256" key="5">
    <source>
        <dbReference type="ARBA" id="ARBA00030484"/>
    </source>
</evidence>
<evidence type="ECO:0000256" key="1">
    <source>
        <dbReference type="ARBA" id="ARBA00006195"/>
    </source>
</evidence>
<name>A0A1B0DIE0_PHLPP</name>
<evidence type="ECO:0000256" key="8">
    <source>
        <dbReference type="ARBA" id="ARBA00048794"/>
    </source>
</evidence>
<evidence type="ECO:0000256" key="6">
    <source>
        <dbReference type="ARBA" id="ARBA00033443"/>
    </source>
</evidence>
<dbReference type="PANTHER" id="PTHR12215:SF10">
    <property type="entry name" value="L-AMINOADIPATE-SEMIALDEHYDE DEHYDROGENASE-PHOSPHOPANTETHEINYL TRANSFERASE"/>
    <property type="match status" value="1"/>
</dbReference>
<dbReference type="InterPro" id="IPR050559">
    <property type="entry name" value="P-Pant_transferase_sf"/>
</dbReference>
<evidence type="ECO:0000259" key="9">
    <source>
        <dbReference type="Pfam" id="PF01648"/>
    </source>
</evidence>
<dbReference type="SUPFAM" id="SSF56214">
    <property type="entry name" value="4'-phosphopantetheinyl transferase"/>
    <property type="match status" value="2"/>
</dbReference>
<reference evidence="11" key="1">
    <citation type="submission" date="2022-08" db="UniProtKB">
        <authorList>
            <consortium name="EnsemblMetazoa"/>
        </authorList>
    </citation>
    <scope>IDENTIFICATION</scope>
    <source>
        <strain evidence="11">Israel</strain>
    </source>
</reference>
<evidence type="ECO:0000256" key="7">
    <source>
        <dbReference type="ARBA" id="ARBA00048641"/>
    </source>
</evidence>
<comment type="catalytic activity">
    <reaction evidence="8">
        <text>apo-[ACP] + acetyl-CoA = acetyl-[ACP] + adenosine 3',5'-bisphosphate + H(+)</text>
        <dbReference type="Rhea" id="RHEA:46564"/>
        <dbReference type="Rhea" id="RHEA-COMP:9621"/>
        <dbReference type="Rhea" id="RHEA-COMP:9690"/>
        <dbReference type="ChEBI" id="CHEBI:15378"/>
        <dbReference type="ChEBI" id="CHEBI:29999"/>
        <dbReference type="ChEBI" id="CHEBI:57288"/>
        <dbReference type="ChEBI" id="CHEBI:58343"/>
        <dbReference type="ChEBI" id="CHEBI:78446"/>
    </reaction>
    <physiologicalReaction direction="left-to-right" evidence="8">
        <dbReference type="Rhea" id="RHEA:46565"/>
    </physiologicalReaction>
</comment>
<evidence type="ECO:0000259" key="10">
    <source>
        <dbReference type="Pfam" id="PF22624"/>
    </source>
</evidence>
<keyword evidence="4" id="KW-0808">Transferase</keyword>
<evidence type="ECO:0000256" key="4">
    <source>
        <dbReference type="ARBA" id="ARBA00022679"/>
    </source>
</evidence>
<evidence type="ECO:0000256" key="3">
    <source>
        <dbReference type="ARBA" id="ARBA00016301"/>
    </source>
</evidence>
<dbReference type="GO" id="GO:0008897">
    <property type="term" value="F:holo-[acyl-carrier-protein] synthase activity"/>
    <property type="evidence" value="ECO:0007669"/>
    <property type="project" value="UniProtKB-EC"/>
</dbReference>
<comment type="similarity">
    <text evidence="1">Belongs to the P-Pant transferase superfamily. AcpS family.</text>
</comment>
<dbReference type="EnsemblMetazoa" id="PPAI007924-RA">
    <property type="protein sequence ID" value="PPAI007924-PA"/>
    <property type="gene ID" value="PPAI007924"/>
</dbReference>
<dbReference type="Pfam" id="PF01648">
    <property type="entry name" value="ACPS"/>
    <property type="match status" value="1"/>
</dbReference>
<protein>
    <recommendedName>
        <fullName evidence="3">L-aminoadipate-semialdehyde dehydrogenase-phosphopantetheinyl transferase</fullName>
        <ecNumber evidence="2">2.7.8.7</ecNumber>
    </recommendedName>
    <alternativeName>
        <fullName evidence="5">4'-phosphopantetheinyl transferase</fullName>
    </alternativeName>
    <alternativeName>
        <fullName evidence="6">Alpha-aminoadipic semialdehyde dehydrogenase-phosphopantetheinyl transferase</fullName>
    </alternativeName>
</protein>
<dbReference type="Gene3D" id="3.90.470.20">
    <property type="entry name" value="4'-phosphopantetheinyl transferase domain"/>
    <property type="match status" value="2"/>
</dbReference>
<dbReference type="InterPro" id="IPR037143">
    <property type="entry name" value="4-PPantetheinyl_Trfase_dom_sf"/>
</dbReference>
<evidence type="ECO:0000313" key="11">
    <source>
        <dbReference type="EnsemblMetazoa" id="PPAI007924-PA"/>
    </source>
</evidence>
<dbReference type="PANTHER" id="PTHR12215">
    <property type="entry name" value="PHOSPHOPANTETHEINE TRANSFERASE"/>
    <property type="match status" value="1"/>
</dbReference>
<evidence type="ECO:0000313" key="12">
    <source>
        <dbReference type="Proteomes" id="UP000092462"/>
    </source>
</evidence>
<dbReference type="VEuPathDB" id="VectorBase:PPAPM1_006271"/>
<evidence type="ECO:0000256" key="2">
    <source>
        <dbReference type="ARBA" id="ARBA00013172"/>
    </source>
</evidence>
<dbReference type="Proteomes" id="UP000092462">
    <property type="component" value="Unassembled WGS sequence"/>
</dbReference>
<dbReference type="GO" id="GO:0000287">
    <property type="term" value="F:magnesium ion binding"/>
    <property type="evidence" value="ECO:0007669"/>
    <property type="project" value="InterPro"/>
</dbReference>
<dbReference type="GO" id="GO:0005829">
    <property type="term" value="C:cytosol"/>
    <property type="evidence" value="ECO:0007669"/>
    <property type="project" value="TreeGrafter"/>
</dbReference>
<dbReference type="VEuPathDB" id="VectorBase:PPAI007924"/>
<dbReference type="Pfam" id="PF22624">
    <property type="entry name" value="AASDHPPT_N"/>
    <property type="match status" value="1"/>
</dbReference>
<dbReference type="FunFam" id="3.90.470.20:FF:000003">
    <property type="entry name" value="L-aminoadipate-semialdehyde dehydrogenase-phosphopantetheinyl transferase"/>
    <property type="match status" value="1"/>
</dbReference>
<dbReference type="InterPro" id="IPR055066">
    <property type="entry name" value="AASDHPPT_N"/>
</dbReference>
<dbReference type="AlphaFoldDB" id="A0A1B0DIE0"/>
<dbReference type="EC" id="2.7.8.7" evidence="2"/>
<dbReference type="GO" id="GO:0019878">
    <property type="term" value="P:lysine biosynthetic process via aminoadipic acid"/>
    <property type="evidence" value="ECO:0007669"/>
    <property type="project" value="TreeGrafter"/>
</dbReference>
<dbReference type="EMBL" id="AJVK01062366">
    <property type="status" value="NOT_ANNOTATED_CDS"/>
    <property type="molecule type" value="Genomic_DNA"/>
</dbReference>
<sequence>MAVKACGNARWAFKVSEWRPSFEELKLACSCIQEEERRRLAKFVFRDDFDASIIGRLMMRKFVAEATGMDYDAIELARDEREKPFWRNSSGSDCHVDFNVSHQGDYCVLAGTVSGERDRKIGVDVMKMEYTGGKPLNEFFRLMTRNFSPSEWECIRSKKSDDGQIGAFMRHWCLKESYVKNVGVGITVDLQKISFSLGSKELSLESPTMDTKLFLNGELATDWKFEESLIDSQHCVAVSLLNIPANYAPLPFQRVSYQQLIDGAKPLAQIDEIYCHNIQRKEYKS</sequence>
<feature type="domain" description="4'-phosphopantetheinyl transferase N-terminal" evidence="10">
    <location>
        <begin position="17"/>
        <end position="112"/>
    </location>
</feature>
<comment type="catalytic activity">
    <reaction evidence="7">
        <text>apo-[ACP] + CoA = holo-[ACP] + adenosine 3',5'-bisphosphate + H(+)</text>
        <dbReference type="Rhea" id="RHEA:12068"/>
        <dbReference type="Rhea" id="RHEA-COMP:9685"/>
        <dbReference type="Rhea" id="RHEA-COMP:9690"/>
        <dbReference type="ChEBI" id="CHEBI:15378"/>
        <dbReference type="ChEBI" id="CHEBI:29999"/>
        <dbReference type="ChEBI" id="CHEBI:57287"/>
        <dbReference type="ChEBI" id="CHEBI:58343"/>
        <dbReference type="ChEBI" id="CHEBI:64479"/>
        <dbReference type="EC" id="2.7.8.7"/>
    </reaction>
    <physiologicalReaction direction="left-to-right" evidence="7">
        <dbReference type="Rhea" id="RHEA:12069"/>
    </physiologicalReaction>
</comment>
<organism evidence="11 12">
    <name type="scientific">Phlebotomus papatasi</name>
    <name type="common">Sandfly</name>
    <dbReference type="NCBI Taxonomy" id="29031"/>
    <lineage>
        <taxon>Eukaryota</taxon>
        <taxon>Metazoa</taxon>
        <taxon>Ecdysozoa</taxon>
        <taxon>Arthropoda</taxon>
        <taxon>Hexapoda</taxon>
        <taxon>Insecta</taxon>
        <taxon>Pterygota</taxon>
        <taxon>Neoptera</taxon>
        <taxon>Endopterygota</taxon>
        <taxon>Diptera</taxon>
        <taxon>Nematocera</taxon>
        <taxon>Psychodoidea</taxon>
        <taxon>Psychodidae</taxon>
        <taxon>Phlebotomus</taxon>
        <taxon>Phlebotomus</taxon>
    </lineage>
</organism>